<dbReference type="AlphaFoldDB" id="A0A7J6YII5"/>
<dbReference type="Gene3D" id="1.50.40.10">
    <property type="entry name" value="Mitochondrial carrier domain"/>
    <property type="match status" value="1"/>
</dbReference>
<dbReference type="Pfam" id="PF00153">
    <property type="entry name" value="Mito_carr"/>
    <property type="match status" value="3"/>
</dbReference>
<dbReference type="VEuPathDB" id="TriTrypDB:BCY84_07484"/>
<evidence type="ECO:0000256" key="5">
    <source>
        <dbReference type="RuleBase" id="RU000488"/>
    </source>
</evidence>
<dbReference type="VEuPathDB" id="TriTrypDB:ECC02_000436"/>
<evidence type="ECO:0008006" key="9">
    <source>
        <dbReference type="Google" id="ProtNLM"/>
    </source>
</evidence>
<organism evidence="7 8">
    <name type="scientific">Trypanosoma cruzi</name>
    <dbReference type="NCBI Taxonomy" id="5693"/>
    <lineage>
        <taxon>Eukaryota</taxon>
        <taxon>Discoba</taxon>
        <taxon>Euglenozoa</taxon>
        <taxon>Kinetoplastea</taxon>
        <taxon>Metakinetoplastina</taxon>
        <taxon>Trypanosomatida</taxon>
        <taxon>Trypanosomatidae</taxon>
        <taxon>Trypanosoma</taxon>
        <taxon>Schizotrypanum</taxon>
    </lineage>
</organism>
<evidence type="ECO:0000256" key="6">
    <source>
        <dbReference type="SAM" id="Phobius"/>
    </source>
</evidence>
<evidence type="ECO:0000256" key="3">
    <source>
        <dbReference type="ARBA" id="ARBA00023136"/>
    </source>
</evidence>
<name>A0A7J6YII5_TRYCR</name>
<dbReference type="Proteomes" id="UP000583944">
    <property type="component" value="Unassembled WGS sequence"/>
</dbReference>
<gene>
    <name evidence="7" type="ORF">ECC02_000436</name>
</gene>
<evidence type="ECO:0000256" key="2">
    <source>
        <dbReference type="ARBA" id="ARBA00022692"/>
    </source>
</evidence>
<evidence type="ECO:0000256" key="4">
    <source>
        <dbReference type="PROSITE-ProRule" id="PRU00282"/>
    </source>
</evidence>
<keyword evidence="6" id="KW-1133">Transmembrane helix</keyword>
<comment type="subcellular location">
    <subcellularLocation>
        <location evidence="1">Membrane</location>
        <topology evidence="1">Multi-pass membrane protein</topology>
    </subcellularLocation>
</comment>
<feature type="repeat" description="Solcar" evidence="4">
    <location>
        <begin position="171"/>
        <end position="259"/>
    </location>
</feature>
<protein>
    <recommendedName>
        <fullName evidence="9">Mitochondrial carrier protein</fullName>
    </recommendedName>
</protein>
<proteinExistence type="inferred from homology"/>
<dbReference type="PROSITE" id="PS50920">
    <property type="entry name" value="SOLCAR"/>
    <property type="match status" value="2"/>
</dbReference>
<feature type="transmembrane region" description="Helical" evidence="6">
    <location>
        <begin position="12"/>
        <end position="37"/>
    </location>
</feature>
<feature type="repeat" description="Solcar" evidence="4">
    <location>
        <begin position="292"/>
        <end position="379"/>
    </location>
</feature>
<comment type="similarity">
    <text evidence="5">Belongs to the mitochondrial carrier (TC 2.A.29) family.</text>
</comment>
<feature type="transmembrane region" description="Helical" evidence="6">
    <location>
        <begin position="294"/>
        <end position="318"/>
    </location>
</feature>
<dbReference type="GO" id="GO:0016020">
    <property type="term" value="C:membrane"/>
    <property type="evidence" value="ECO:0007669"/>
    <property type="project" value="UniProtKB-SubCell"/>
</dbReference>
<evidence type="ECO:0000313" key="7">
    <source>
        <dbReference type="EMBL" id="KAF5226313.1"/>
    </source>
</evidence>
<dbReference type="EMBL" id="JABDHM010000002">
    <property type="protein sequence ID" value="KAF5226313.1"/>
    <property type="molecule type" value="Genomic_DNA"/>
</dbReference>
<evidence type="ECO:0000256" key="1">
    <source>
        <dbReference type="ARBA" id="ARBA00004141"/>
    </source>
</evidence>
<evidence type="ECO:0000313" key="8">
    <source>
        <dbReference type="Proteomes" id="UP000583944"/>
    </source>
</evidence>
<reference evidence="7 8" key="1">
    <citation type="journal article" date="2019" name="Genome Biol. Evol.">
        <title>Nanopore Sequencing Significantly Improves Genome Assembly of the Protozoan Parasite Trypanosoma cruzi.</title>
        <authorList>
            <person name="Diaz-Viraque F."/>
            <person name="Pita S."/>
            <person name="Greif G."/>
            <person name="de Souza R.C.M."/>
            <person name="Iraola G."/>
            <person name="Robello C."/>
        </authorList>
    </citation>
    <scope>NUCLEOTIDE SEQUENCE [LARGE SCALE GENOMIC DNA]</scope>
    <source>
        <strain evidence="7 8">Berenice</strain>
    </source>
</reference>
<accession>A0A7J6YII5</accession>
<feature type="transmembrane region" description="Helical" evidence="6">
    <location>
        <begin position="231"/>
        <end position="252"/>
    </location>
</feature>
<dbReference type="InterPro" id="IPR023395">
    <property type="entry name" value="MCP_dom_sf"/>
</dbReference>
<dbReference type="SUPFAM" id="SSF103506">
    <property type="entry name" value="Mitochondrial carrier"/>
    <property type="match status" value="1"/>
</dbReference>
<comment type="caution">
    <text evidence="7">The sequence shown here is derived from an EMBL/GenBank/DDBJ whole genome shotgun (WGS) entry which is preliminary data.</text>
</comment>
<dbReference type="PANTHER" id="PTHR46080:SF18">
    <property type="entry name" value="MITOCHONDRIAL SUBSTRATE CARRIER FAMILY PROTEIN J"/>
    <property type="match status" value="1"/>
</dbReference>
<keyword evidence="2 4" id="KW-0812">Transmembrane</keyword>
<keyword evidence="3 4" id="KW-0472">Membrane</keyword>
<keyword evidence="5" id="KW-0813">Transport</keyword>
<sequence length="398" mass="44144">MLLFLSLSLSLCIYIFLISICYLFSLSLSLSFFFFFFQREEETMSVMAPLVDLAGGAVPYVKDTTERVPTSATSAVTRSWSHVDCVTLFATFAATSFAYSLVGHPLFLAVSRQQCSTTRLTVRQVLQEVYLQHGYRGLFRGAGVAVSGTVISELVYYLIVEYGKEHLPLPTKEQRCLTGGFAADLISGPIFNPFAVVSQVQMVADCRGGEHKYRNAFSTTKYILMEQGWRTLFRGTLLTMVVSPLTGAWWFVYELLKQRAYKIASRSAPLLGAVTPARVRQELPVTCTSTTDNLIVNCVVGALSSIIIGILMNPLYVLRLRLQVAKNLGSTRFPAIWMMRNVFREEGIQAFFKGLRANLFMAVIGGSAFGMTYEGAKQFSDITESGSFTLSTLEIGSR</sequence>
<dbReference type="PANTHER" id="PTHR46080">
    <property type="entry name" value="MITOCHONDRIAL SUBSTRATE CARRIER FAMILY PROTEIN J"/>
    <property type="match status" value="1"/>
</dbReference>
<dbReference type="InterPro" id="IPR018108">
    <property type="entry name" value="MCP_transmembrane"/>
</dbReference>